<accession>A0ABQ8ARN6</accession>
<evidence type="ECO:0000313" key="2">
    <source>
        <dbReference type="Proteomes" id="UP000824890"/>
    </source>
</evidence>
<keyword evidence="2" id="KW-1185">Reference proteome</keyword>
<evidence type="ECO:0000313" key="1">
    <source>
        <dbReference type="EMBL" id="KAH0895209.1"/>
    </source>
</evidence>
<reference evidence="1 2" key="1">
    <citation type="submission" date="2021-05" db="EMBL/GenBank/DDBJ databases">
        <title>Genome Assembly of Synthetic Allotetraploid Brassica napus Reveals Homoeologous Exchanges between Subgenomes.</title>
        <authorList>
            <person name="Davis J.T."/>
        </authorList>
    </citation>
    <scope>NUCLEOTIDE SEQUENCE [LARGE SCALE GENOMIC DNA]</scope>
    <source>
        <strain evidence="2">cv. Da-Ae</strain>
        <tissue evidence="1">Seedling</tissue>
    </source>
</reference>
<proteinExistence type="predicted"/>
<protein>
    <submittedName>
        <fullName evidence="1">Uncharacterized protein</fullName>
    </submittedName>
</protein>
<feature type="non-terminal residue" evidence="1">
    <location>
        <position position="1"/>
    </location>
</feature>
<sequence>SVIDLNLTIADLFIPGTHRWDESLVRRTFTVEDAELILKIRPNHCVEDFYKWGLTKDGSYSSQSGYRSTIKLPQGGFSRSSVFLNIYHLLIVNDKKGNEAQNNSFIWIMWQICKGRNELIFARTQTSPVSILSKALEEASIWFAVNTTERVESDNRSGRLTTPLKWSPPPVGSLKCNVGIAWERPNGYNGASWILRDHMG</sequence>
<gene>
    <name evidence="1" type="ORF">HID58_057638</name>
</gene>
<dbReference type="Proteomes" id="UP000824890">
    <property type="component" value="Unassembled WGS sequence"/>
</dbReference>
<dbReference type="EMBL" id="JAGKQM010000013">
    <property type="protein sequence ID" value="KAH0895209.1"/>
    <property type="molecule type" value="Genomic_DNA"/>
</dbReference>
<comment type="caution">
    <text evidence="1">The sequence shown here is derived from an EMBL/GenBank/DDBJ whole genome shotgun (WGS) entry which is preliminary data.</text>
</comment>
<organism evidence="1 2">
    <name type="scientific">Brassica napus</name>
    <name type="common">Rape</name>
    <dbReference type="NCBI Taxonomy" id="3708"/>
    <lineage>
        <taxon>Eukaryota</taxon>
        <taxon>Viridiplantae</taxon>
        <taxon>Streptophyta</taxon>
        <taxon>Embryophyta</taxon>
        <taxon>Tracheophyta</taxon>
        <taxon>Spermatophyta</taxon>
        <taxon>Magnoliopsida</taxon>
        <taxon>eudicotyledons</taxon>
        <taxon>Gunneridae</taxon>
        <taxon>Pentapetalae</taxon>
        <taxon>rosids</taxon>
        <taxon>malvids</taxon>
        <taxon>Brassicales</taxon>
        <taxon>Brassicaceae</taxon>
        <taxon>Brassiceae</taxon>
        <taxon>Brassica</taxon>
    </lineage>
</organism>
<name>A0ABQ8ARN6_BRANA</name>